<reference evidence="2" key="1">
    <citation type="submission" date="2022-11" db="UniProtKB">
        <authorList>
            <consortium name="WormBaseParasite"/>
        </authorList>
    </citation>
    <scope>IDENTIFICATION</scope>
</reference>
<evidence type="ECO:0000313" key="2">
    <source>
        <dbReference type="WBParaSite" id="PSAMB.scaffold13715size2148.g35641.t1"/>
    </source>
</evidence>
<sequence>MERPKIPFGNYSRIYFTCCDALPAFPCDSNFEQSSLVVDATQLLNVRISQNPPASVADQSGQSGQEDEDYGRFVASTLAGIGEKKKRKVMLDFHRILVEAMHD</sequence>
<evidence type="ECO:0000313" key="1">
    <source>
        <dbReference type="Proteomes" id="UP000887566"/>
    </source>
</evidence>
<dbReference type="WBParaSite" id="PSAMB.scaffold13715size2148.g35641.t1">
    <property type="protein sequence ID" value="PSAMB.scaffold13715size2148.g35641.t1"/>
    <property type="gene ID" value="PSAMB.scaffold13715size2148.g35641"/>
</dbReference>
<keyword evidence="1" id="KW-1185">Reference proteome</keyword>
<proteinExistence type="predicted"/>
<dbReference type="AlphaFoldDB" id="A0A914UYQ0"/>
<dbReference type="Proteomes" id="UP000887566">
    <property type="component" value="Unplaced"/>
</dbReference>
<accession>A0A914UYQ0</accession>
<organism evidence="1 2">
    <name type="scientific">Plectus sambesii</name>
    <dbReference type="NCBI Taxonomy" id="2011161"/>
    <lineage>
        <taxon>Eukaryota</taxon>
        <taxon>Metazoa</taxon>
        <taxon>Ecdysozoa</taxon>
        <taxon>Nematoda</taxon>
        <taxon>Chromadorea</taxon>
        <taxon>Plectida</taxon>
        <taxon>Plectina</taxon>
        <taxon>Plectoidea</taxon>
        <taxon>Plectidae</taxon>
        <taxon>Plectus</taxon>
    </lineage>
</organism>
<protein>
    <submittedName>
        <fullName evidence="2">Uncharacterized protein</fullName>
    </submittedName>
</protein>
<name>A0A914UYQ0_9BILA</name>